<organism evidence="2 3">
    <name type="scientific">Pleuronectes platessa</name>
    <name type="common">European plaice</name>
    <dbReference type="NCBI Taxonomy" id="8262"/>
    <lineage>
        <taxon>Eukaryota</taxon>
        <taxon>Metazoa</taxon>
        <taxon>Chordata</taxon>
        <taxon>Craniata</taxon>
        <taxon>Vertebrata</taxon>
        <taxon>Euteleostomi</taxon>
        <taxon>Actinopterygii</taxon>
        <taxon>Neopterygii</taxon>
        <taxon>Teleostei</taxon>
        <taxon>Neoteleostei</taxon>
        <taxon>Acanthomorphata</taxon>
        <taxon>Carangaria</taxon>
        <taxon>Pleuronectiformes</taxon>
        <taxon>Pleuronectoidei</taxon>
        <taxon>Pleuronectidae</taxon>
        <taxon>Pleuronectes</taxon>
    </lineage>
</organism>
<feature type="compositionally biased region" description="Basic and acidic residues" evidence="1">
    <location>
        <begin position="40"/>
        <end position="50"/>
    </location>
</feature>
<sequence>MGRKRKVEKRCSRMMTKTSICQLDRERDGETLCTTGSRKAGGDKRRENRLHPGGATRLPPFEGSSKYSLPSPLSNGRVDPPRPSIHKVDGSPAGLLKALTGSHHGHAVLGRQAELGRSLTLELRGSANGNDLHPLMR</sequence>
<accession>A0A9N7VKC6</accession>
<name>A0A9N7VKC6_PLEPL</name>
<evidence type="ECO:0000313" key="2">
    <source>
        <dbReference type="EMBL" id="CAB1450927.1"/>
    </source>
</evidence>
<keyword evidence="3" id="KW-1185">Reference proteome</keyword>
<evidence type="ECO:0000256" key="1">
    <source>
        <dbReference type="SAM" id="MobiDB-lite"/>
    </source>
</evidence>
<dbReference type="AlphaFoldDB" id="A0A9N7VKC6"/>
<reference evidence="2" key="1">
    <citation type="submission" date="2020-03" db="EMBL/GenBank/DDBJ databases">
        <authorList>
            <person name="Weist P."/>
        </authorList>
    </citation>
    <scope>NUCLEOTIDE SEQUENCE</scope>
</reference>
<dbReference type="Proteomes" id="UP001153269">
    <property type="component" value="Unassembled WGS sequence"/>
</dbReference>
<evidence type="ECO:0000313" key="3">
    <source>
        <dbReference type="Proteomes" id="UP001153269"/>
    </source>
</evidence>
<protein>
    <submittedName>
        <fullName evidence="2">Uncharacterized protein</fullName>
    </submittedName>
</protein>
<proteinExistence type="predicted"/>
<comment type="caution">
    <text evidence="2">The sequence shown here is derived from an EMBL/GenBank/DDBJ whole genome shotgun (WGS) entry which is preliminary data.</text>
</comment>
<feature type="region of interest" description="Disordered" evidence="1">
    <location>
        <begin position="22"/>
        <end position="92"/>
    </location>
</feature>
<dbReference type="EMBL" id="CADEAL010004070">
    <property type="protein sequence ID" value="CAB1450927.1"/>
    <property type="molecule type" value="Genomic_DNA"/>
</dbReference>
<gene>
    <name evidence="2" type="ORF">PLEPLA_LOCUS38619</name>
</gene>
<feature type="compositionally biased region" description="Polar residues" evidence="1">
    <location>
        <begin position="65"/>
        <end position="74"/>
    </location>
</feature>